<sequence>MDALPNELLAYILEFLHPVYDNLARLSLVCKQWKEVVESTPSLWKCIHFTRAYPLCVTEYARHRDVLRHCLFKFGHYITCLRDHPITRTFTDPSLRELLSRLTNLTCLDVPLLEWDPRFLQTLQCASVLEELNLTEYLRSEPPEIQWLFQQPESLEKNFITPQHLQMVLLRFPRLKVLKLALDSIAFPPCTLSAFLDKVKLTKLELSGFGLIPTLPPHIIHNRDMCLKTIASSQRLAAVVTRLELRTCPLFFHKRPFANHAEAYELTSSSVCWRWRGPVTADEFTGFPHDRSTCSIFIRSRKLERVSINLPNATAIAVKCEELKHLSVTMGEIASDCKAALDFEVIAGKVSFIRTTNCKFSRYHLQSKRIGKIALQLCEMERDESIPRLDVQTKAMDKLVLDNCHHLQCAELRVKPDRIAHVSFSECNNLRNIVMSRAVKCPPEISVVKCKNLESILHSSGRQIDLSNVNVAGCPGLNIHRLQQNGNEKVRLVCQDEDGSKGHCRKAYLN</sequence>
<dbReference type="EMBL" id="MU827302">
    <property type="protein sequence ID" value="KAJ7365876.1"/>
    <property type="molecule type" value="Genomic_DNA"/>
</dbReference>
<protein>
    <recommendedName>
        <fullName evidence="1">F-box domain-containing protein</fullName>
    </recommendedName>
</protein>
<dbReference type="AlphaFoldDB" id="A0A9X0CMZ1"/>
<dbReference type="PANTHER" id="PTHR38926:SF5">
    <property type="entry name" value="F-BOX AND LEUCINE-RICH REPEAT PROTEIN 6"/>
    <property type="match status" value="1"/>
</dbReference>
<evidence type="ECO:0000259" key="1">
    <source>
        <dbReference type="PROSITE" id="PS50181"/>
    </source>
</evidence>
<dbReference type="OrthoDB" id="10257471at2759"/>
<gene>
    <name evidence="2" type="ORF">OS493_002598</name>
</gene>
<proteinExistence type="predicted"/>
<dbReference type="PANTHER" id="PTHR38926">
    <property type="entry name" value="F-BOX DOMAIN CONTAINING PROTEIN, EXPRESSED"/>
    <property type="match status" value="1"/>
</dbReference>
<keyword evidence="3" id="KW-1185">Reference proteome</keyword>
<evidence type="ECO:0000313" key="2">
    <source>
        <dbReference type="EMBL" id="KAJ7365876.1"/>
    </source>
</evidence>
<dbReference type="Proteomes" id="UP001163046">
    <property type="component" value="Unassembled WGS sequence"/>
</dbReference>
<evidence type="ECO:0000313" key="3">
    <source>
        <dbReference type="Proteomes" id="UP001163046"/>
    </source>
</evidence>
<feature type="domain" description="F-box" evidence="1">
    <location>
        <begin position="1"/>
        <end position="47"/>
    </location>
</feature>
<dbReference type="InterPro" id="IPR036047">
    <property type="entry name" value="F-box-like_dom_sf"/>
</dbReference>
<organism evidence="2 3">
    <name type="scientific">Desmophyllum pertusum</name>
    <dbReference type="NCBI Taxonomy" id="174260"/>
    <lineage>
        <taxon>Eukaryota</taxon>
        <taxon>Metazoa</taxon>
        <taxon>Cnidaria</taxon>
        <taxon>Anthozoa</taxon>
        <taxon>Hexacorallia</taxon>
        <taxon>Scleractinia</taxon>
        <taxon>Caryophylliina</taxon>
        <taxon>Caryophylliidae</taxon>
        <taxon>Desmophyllum</taxon>
    </lineage>
</organism>
<dbReference type="Pfam" id="PF12937">
    <property type="entry name" value="F-box-like"/>
    <property type="match status" value="1"/>
</dbReference>
<reference evidence="2" key="1">
    <citation type="submission" date="2023-01" db="EMBL/GenBank/DDBJ databases">
        <title>Genome assembly of the deep-sea coral Lophelia pertusa.</title>
        <authorList>
            <person name="Herrera S."/>
            <person name="Cordes E."/>
        </authorList>
    </citation>
    <scope>NUCLEOTIDE SEQUENCE</scope>
    <source>
        <strain evidence="2">USNM1676648</strain>
        <tissue evidence="2">Polyp</tissue>
    </source>
</reference>
<dbReference type="SUPFAM" id="SSF81383">
    <property type="entry name" value="F-box domain"/>
    <property type="match status" value="1"/>
</dbReference>
<dbReference type="InterPro" id="IPR032675">
    <property type="entry name" value="LRR_dom_sf"/>
</dbReference>
<accession>A0A9X0CMZ1</accession>
<dbReference type="PROSITE" id="PS50181">
    <property type="entry name" value="FBOX"/>
    <property type="match status" value="1"/>
</dbReference>
<name>A0A9X0CMZ1_9CNID</name>
<dbReference type="Gene3D" id="3.80.10.10">
    <property type="entry name" value="Ribonuclease Inhibitor"/>
    <property type="match status" value="1"/>
</dbReference>
<comment type="caution">
    <text evidence="2">The sequence shown here is derived from an EMBL/GenBank/DDBJ whole genome shotgun (WGS) entry which is preliminary data.</text>
</comment>
<dbReference type="InterPro" id="IPR001810">
    <property type="entry name" value="F-box_dom"/>
</dbReference>
<dbReference type="SMART" id="SM00256">
    <property type="entry name" value="FBOX"/>
    <property type="match status" value="1"/>
</dbReference>